<evidence type="ECO:0000313" key="8">
    <source>
        <dbReference type="Proteomes" id="UP000046392"/>
    </source>
</evidence>
<keyword evidence="6" id="KW-0175">Coiled coil</keyword>
<dbReference type="SUPFAM" id="SSF57850">
    <property type="entry name" value="RING/U-box"/>
    <property type="match status" value="1"/>
</dbReference>
<dbReference type="GO" id="GO:0007131">
    <property type="term" value="P:reciprocal meiotic recombination"/>
    <property type="evidence" value="ECO:0007669"/>
    <property type="project" value="InterPro"/>
</dbReference>
<dbReference type="GO" id="GO:0007129">
    <property type="term" value="P:homologous chromosome pairing at meiosis"/>
    <property type="evidence" value="ECO:0007669"/>
    <property type="project" value="TreeGrafter"/>
</dbReference>
<evidence type="ECO:0000259" key="7">
    <source>
        <dbReference type="PROSITE" id="PS50089"/>
    </source>
</evidence>
<reference evidence="9" key="1">
    <citation type="submission" date="2017-02" db="UniProtKB">
        <authorList>
            <consortium name="WormBaseParasite"/>
        </authorList>
    </citation>
    <scope>IDENTIFICATION</scope>
</reference>
<dbReference type="AlphaFoldDB" id="A0A0N5B7M8"/>
<dbReference type="Pfam" id="PF14634">
    <property type="entry name" value="zf-RING_5"/>
    <property type="match status" value="1"/>
</dbReference>
<dbReference type="InterPro" id="IPR013083">
    <property type="entry name" value="Znf_RING/FYVE/PHD"/>
</dbReference>
<keyword evidence="4" id="KW-0469">Meiosis</keyword>
<dbReference type="SMART" id="SM00184">
    <property type="entry name" value="RING"/>
    <property type="match status" value="1"/>
</dbReference>
<keyword evidence="2 5" id="KW-0863">Zinc-finger</keyword>
<dbReference type="PANTHER" id="PTHR22663">
    <property type="entry name" value="RING FINGER PROTEIN NARYA-RELATED"/>
    <property type="match status" value="1"/>
</dbReference>
<evidence type="ECO:0000256" key="5">
    <source>
        <dbReference type="PROSITE-ProRule" id="PRU00175"/>
    </source>
</evidence>
<dbReference type="PANTHER" id="PTHR22663:SF17">
    <property type="entry name" value="RING FINGER PROTEIN NARYA-RELATED"/>
    <property type="match status" value="1"/>
</dbReference>
<keyword evidence="8" id="KW-1185">Reference proteome</keyword>
<dbReference type="PROSITE" id="PS00518">
    <property type="entry name" value="ZF_RING_1"/>
    <property type="match status" value="1"/>
</dbReference>
<evidence type="ECO:0000256" key="4">
    <source>
        <dbReference type="ARBA" id="ARBA00023254"/>
    </source>
</evidence>
<dbReference type="GO" id="GO:0016925">
    <property type="term" value="P:protein sumoylation"/>
    <property type="evidence" value="ECO:0007669"/>
    <property type="project" value="TreeGrafter"/>
</dbReference>
<dbReference type="WBParaSite" id="SPAL_0000205300.1">
    <property type="protein sequence ID" value="SPAL_0000205300.1"/>
    <property type="gene ID" value="SPAL_0000205300"/>
</dbReference>
<evidence type="ECO:0000256" key="3">
    <source>
        <dbReference type="ARBA" id="ARBA00022833"/>
    </source>
</evidence>
<evidence type="ECO:0000256" key="2">
    <source>
        <dbReference type="ARBA" id="ARBA00022771"/>
    </source>
</evidence>
<organism evidence="8 9">
    <name type="scientific">Strongyloides papillosus</name>
    <name type="common">Intestinal threadworm</name>
    <dbReference type="NCBI Taxonomy" id="174720"/>
    <lineage>
        <taxon>Eukaryota</taxon>
        <taxon>Metazoa</taxon>
        <taxon>Ecdysozoa</taxon>
        <taxon>Nematoda</taxon>
        <taxon>Chromadorea</taxon>
        <taxon>Rhabditida</taxon>
        <taxon>Tylenchina</taxon>
        <taxon>Panagrolaimomorpha</taxon>
        <taxon>Strongyloidoidea</taxon>
        <taxon>Strongyloididae</taxon>
        <taxon>Strongyloides</taxon>
    </lineage>
</organism>
<dbReference type="InterPro" id="IPR042123">
    <property type="entry name" value="Zip3/RNF212-like"/>
</dbReference>
<name>A0A0N5B7M8_STREA</name>
<keyword evidence="1" id="KW-0479">Metal-binding</keyword>
<feature type="domain" description="RING-type" evidence="7">
    <location>
        <begin position="11"/>
        <end position="52"/>
    </location>
</feature>
<dbReference type="GO" id="GO:0008270">
    <property type="term" value="F:zinc ion binding"/>
    <property type="evidence" value="ECO:0007669"/>
    <property type="project" value="UniProtKB-KW"/>
</dbReference>
<dbReference type="Gene3D" id="3.30.40.10">
    <property type="entry name" value="Zinc/RING finger domain, C3HC4 (zinc finger)"/>
    <property type="match status" value="1"/>
</dbReference>
<dbReference type="InterPro" id="IPR017907">
    <property type="entry name" value="Znf_RING_CS"/>
</dbReference>
<accession>A0A0N5B7M8</accession>
<evidence type="ECO:0000256" key="6">
    <source>
        <dbReference type="SAM" id="Coils"/>
    </source>
</evidence>
<feature type="coiled-coil region" evidence="6">
    <location>
        <begin position="111"/>
        <end position="170"/>
    </location>
</feature>
<dbReference type="GO" id="GO:0000795">
    <property type="term" value="C:synaptonemal complex"/>
    <property type="evidence" value="ECO:0007669"/>
    <property type="project" value="InterPro"/>
</dbReference>
<evidence type="ECO:0000313" key="9">
    <source>
        <dbReference type="WBParaSite" id="SPAL_0000205300.1"/>
    </source>
</evidence>
<dbReference type="GO" id="GO:0019789">
    <property type="term" value="F:SUMO transferase activity"/>
    <property type="evidence" value="ECO:0007669"/>
    <property type="project" value="InterPro"/>
</dbReference>
<sequence length="225" mass="26203">MSLNDSPWIRCDRCIISLSQMQLYLTLCGHIFCLSCLGLGEKKDQADCPTCNSNTHLLEINSTLGQNKAVYFKDPEEESKEVKKKVEKTKSFQRYHFENNVKIMYIKFRRATEATKASEKMKEELKRREQRLLAVIKEKDTIIKEKESEIGNLKDKVTQLNRLASRIKEDERALKGRVQQLEIYTEMSKEKVISAKAKLDLINLKRRGETKNKISYQNPDHATMI</sequence>
<keyword evidence="3" id="KW-0862">Zinc</keyword>
<dbReference type="InterPro" id="IPR001841">
    <property type="entry name" value="Znf_RING"/>
</dbReference>
<evidence type="ECO:0000256" key="1">
    <source>
        <dbReference type="ARBA" id="ARBA00022723"/>
    </source>
</evidence>
<protein>
    <submittedName>
        <fullName evidence="9">RING-type domain-containing protein</fullName>
    </submittedName>
</protein>
<proteinExistence type="predicted"/>
<dbReference type="Proteomes" id="UP000046392">
    <property type="component" value="Unplaced"/>
</dbReference>
<dbReference type="PROSITE" id="PS50089">
    <property type="entry name" value="ZF_RING_2"/>
    <property type="match status" value="1"/>
</dbReference>